<dbReference type="EMBL" id="OFTH01000042">
    <property type="protein sequence ID" value="SOZ70738.1"/>
    <property type="molecule type" value="Genomic_DNA"/>
</dbReference>
<proteinExistence type="predicted"/>
<dbReference type="AlphaFoldDB" id="A0A375EAN9"/>
<accession>A0A375EAN9</accession>
<reference evidence="1" key="1">
    <citation type="submission" date="2018-01" db="EMBL/GenBank/DDBJ databases">
        <authorList>
            <person name="Clerissi C."/>
        </authorList>
    </citation>
    <scope>NUCLEOTIDE SEQUENCE</scope>
    <source>
        <strain evidence="1">Cupriavidus taiwanensis STM 8556</strain>
    </source>
</reference>
<sequence>MESTNTADAAARQASQAPHRKLLDLVRHNRLDPAAILESRRKDIEALASINITLLTGLQSVVRLQAEYLCDTAADLQALARGGESAEGKASASVAQALPRSLHKAVAGLRGLSDTLYKAQADSIATVGRRIAENVEEVKGILRPKA</sequence>
<protein>
    <recommendedName>
        <fullName evidence="2">Phasin domain-containing protein</fullName>
    </recommendedName>
</protein>
<evidence type="ECO:0000313" key="1">
    <source>
        <dbReference type="EMBL" id="SOZ70738.1"/>
    </source>
</evidence>
<gene>
    <name evidence="1" type="ORF">CBM2613_B170177</name>
</gene>
<evidence type="ECO:0008006" key="2">
    <source>
        <dbReference type="Google" id="ProtNLM"/>
    </source>
</evidence>
<organism evidence="1">
    <name type="scientific">Cupriavidus taiwanensis</name>
    <dbReference type="NCBI Taxonomy" id="164546"/>
    <lineage>
        <taxon>Bacteria</taxon>
        <taxon>Pseudomonadati</taxon>
        <taxon>Pseudomonadota</taxon>
        <taxon>Betaproteobacteria</taxon>
        <taxon>Burkholderiales</taxon>
        <taxon>Burkholderiaceae</taxon>
        <taxon>Cupriavidus</taxon>
    </lineage>
</organism>
<comment type="caution">
    <text evidence="1">The sequence shown here is derived from an EMBL/GenBank/DDBJ whole genome shotgun (WGS) entry which is preliminary data.</text>
</comment>
<name>A0A375EAN9_9BURK</name>
<dbReference type="Proteomes" id="UP000256952">
    <property type="component" value="Chromosome CBM2613_b"/>
</dbReference>
<dbReference type="RefSeq" id="WP_116332587.1">
    <property type="nucleotide sequence ID" value="NZ_LT992560.1"/>
</dbReference>